<comment type="caution">
    <text evidence="1">The sequence shown here is derived from an EMBL/GenBank/DDBJ whole genome shotgun (WGS) entry which is preliminary data.</text>
</comment>
<reference evidence="1 2" key="1">
    <citation type="submission" date="2017-03" db="EMBL/GenBank/DDBJ databases">
        <title>Genome analysis of Rhizobial strains effectives or ineffectives for nitrogen fixation isolated from bean seeds.</title>
        <authorList>
            <person name="Peralta H."/>
            <person name="Aguilar-Vera A."/>
            <person name="Mora Y."/>
            <person name="Vargas-Lagunas C."/>
            <person name="Girard L."/>
            <person name="Mora J."/>
        </authorList>
    </citation>
    <scope>NUCLEOTIDE SEQUENCE [LARGE SCALE GENOMIC DNA]</scope>
    <source>
        <strain evidence="1 2">CCGM3</strain>
    </source>
</reference>
<dbReference type="Proteomes" id="UP000254939">
    <property type="component" value="Unassembled WGS sequence"/>
</dbReference>
<protein>
    <submittedName>
        <fullName evidence="1">Uncharacterized protein</fullName>
    </submittedName>
</protein>
<dbReference type="AlphaFoldDB" id="A0A370KE77"/>
<evidence type="ECO:0000313" key="1">
    <source>
        <dbReference type="EMBL" id="RDJ01961.1"/>
    </source>
</evidence>
<evidence type="ECO:0000313" key="2">
    <source>
        <dbReference type="Proteomes" id="UP000254939"/>
    </source>
</evidence>
<accession>A0A370KE77</accession>
<name>A0A370KE77_9HYPH</name>
<sequence>MLRDLQAEARSLAGGSMRFVAAAAGAVRFRVPHILCLADLKRMSLRLATAVVESANISAGLFVHNFQLPIFRRGVDRTESRHTVICHQVSICAPEVEMRVTLISEMIVD</sequence>
<gene>
    <name evidence="1" type="ORF">B5K06_32825</name>
</gene>
<organism evidence="1 2">
    <name type="scientific">Rhizobium grahamii</name>
    <dbReference type="NCBI Taxonomy" id="1120045"/>
    <lineage>
        <taxon>Bacteria</taxon>
        <taxon>Pseudomonadati</taxon>
        <taxon>Pseudomonadota</taxon>
        <taxon>Alphaproteobacteria</taxon>
        <taxon>Hyphomicrobiales</taxon>
        <taxon>Rhizobiaceae</taxon>
        <taxon>Rhizobium/Agrobacterium group</taxon>
        <taxon>Rhizobium</taxon>
    </lineage>
</organism>
<proteinExistence type="predicted"/>
<dbReference type="EMBL" id="NAAC01000049">
    <property type="protein sequence ID" value="RDJ01961.1"/>
    <property type="molecule type" value="Genomic_DNA"/>
</dbReference>